<dbReference type="EMBL" id="LT670817">
    <property type="protein sequence ID" value="SHH79053.1"/>
    <property type="molecule type" value="Genomic_DNA"/>
</dbReference>
<organism evidence="11 12">
    <name type="scientific">Bradyrhizobium erythrophlei</name>
    <dbReference type="NCBI Taxonomy" id="1437360"/>
    <lineage>
        <taxon>Bacteria</taxon>
        <taxon>Pseudomonadati</taxon>
        <taxon>Pseudomonadota</taxon>
        <taxon>Alphaproteobacteria</taxon>
        <taxon>Hyphomicrobiales</taxon>
        <taxon>Nitrobacteraceae</taxon>
        <taxon>Bradyrhizobium</taxon>
    </lineage>
</organism>
<evidence type="ECO:0000313" key="11">
    <source>
        <dbReference type="EMBL" id="SHH79053.1"/>
    </source>
</evidence>
<dbReference type="Gene3D" id="2.40.160.50">
    <property type="entry name" value="membrane protein fhac: a member of the omp85/tpsb transporter family"/>
    <property type="match status" value="1"/>
</dbReference>
<evidence type="ECO:0000256" key="7">
    <source>
        <dbReference type="ARBA" id="ARBA00023237"/>
    </source>
</evidence>
<comment type="function">
    <text evidence="8">Part of the outer membrane protein assembly complex, which is involved in assembly and insertion of beta-barrel proteins into the outer membrane.</text>
</comment>
<keyword evidence="3 8" id="KW-0812">Transmembrane</keyword>
<evidence type="ECO:0000259" key="10">
    <source>
        <dbReference type="PROSITE" id="PS51779"/>
    </source>
</evidence>
<dbReference type="InterPro" id="IPR023707">
    <property type="entry name" value="OM_assembly_BamA"/>
</dbReference>
<evidence type="ECO:0000256" key="4">
    <source>
        <dbReference type="ARBA" id="ARBA00022729"/>
    </source>
</evidence>
<dbReference type="Pfam" id="PF07244">
    <property type="entry name" value="POTRA"/>
    <property type="match status" value="4"/>
</dbReference>
<feature type="domain" description="POTRA" evidence="10">
    <location>
        <begin position="115"/>
        <end position="192"/>
    </location>
</feature>
<accession>A0A1M5VVT4</accession>
<evidence type="ECO:0000313" key="12">
    <source>
        <dbReference type="Proteomes" id="UP000189796"/>
    </source>
</evidence>
<feature type="domain" description="POTRA" evidence="10">
    <location>
        <begin position="368"/>
        <end position="441"/>
    </location>
</feature>
<dbReference type="OrthoDB" id="9803054at2"/>
<dbReference type="InterPro" id="IPR010827">
    <property type="entry name" value="BamA/TamA_POTRA"/>
</dbReference>
<dbReference type="PIRSF" id="PIRSF006076">
    <property type="entry name" value="OM_assembly_OMP85"/>
    <property type="match status" value="1"/>
</dbReference>
<dbReference type="AlphaFoldDB" id="A0A1M5VVT4"/>
<feature type="signal peptide" evidence="8">
    <location>
        <begin position="1"/>
        <end position="41"/>
    </location>
</feature>
<evidence type="ECO:0000256" key="2">
    <source>
        <dbReference type="ARBA" id="ARBA00022452"/>
    </source>
</evidence>
<dbReference type="PANTHER" id="PTHR12815:SF23">
    <property type="entry name" value="OUTER MEMBRANE PROTEIN ASSEMBLY FACTOR BAMA"/>
    <property type="match status" value="1"/>
</dbReference>
<dbReference type="InterPro" id="IPR000184">
    <property type="entry name" value="Bac_surfAg_D15"/>
</dbReference>
<proteinExistence type="inferred from homology"/>
<gene>
    <name evidence="8" type="primary">bamA</name>
    <name evidence="11" type="ORF">SAMN05443248_6191</name>
</gene>
<evidence type="ECO:0000256" key="8">
    <source>
        <dbReference type="HAMAP-Rule" id="MF_01430"/>
    </source>
</evidence>
<keyword evidence="5 8" id="KW-0677">Repeat</keyword>
<dbReference type="HAMAP" id="MF_01430">
    <property type="entry name" value="OM_assembly_BamA"/>
    <property type="match status" value="1"/>
</dbReference>
<feature type="chain" id="PRO_5013417195" description="Outer membrane protein assembly factor BamA" evidence="8">
    <location>
        <begin position="42"/>
        <end position="793"/>
    </location>
</feature>
<dbReference type="Gene3D" id="3.10.20.310">
    <property type="entry name" value="membrane protein fhac"/>
    <property type="match status" value="5"/>
</dbReference>
<dbReference type="PANTHER" id="PTHR12815">
    <property type="entry name" value="SORTING AND ASSEMBLY MACHINERY SAMM50 PROTEIN FAMILY MEMBER"/>
    <property type="match status" value="1"/>
</dbReference>
<comment type="similarity">
    <text evidence="8">Belongs to the BamA family.</text>
</comment>
<dbReference type="Proteomes" id="UP000189796">
    <property type="component" value="Chromosome I"/>
</dbReference>
<dbReference type="InterPro" id="IPR034746">
    <property type="entry name" value="POTRA"/>
</dbReference>
<keyword evidence="2 8" id="KW-1134">Transmembrane beta strand</keyword>
<dbReference type="Pfam" id="PF01103">
    <property type="entry name" value="Omp85"/>
    <property type="match status" value="1"/>
</dbReference>
<dbReference type="GO" id="GO:0009279">
    <property type="term" value="C:cell outer membrane"/>
    <property type="evidence" value="ECO:0007669"/>
    <property type="project" value="UniProtKB-SubCell"/>
</dbReference>
<name>A0A1M5VVT4_9BRAD</name>
<evidence type="ECO:0000256" key="9">
    <source>
        <dbReference type="NCBIfam" id="TIGR03303"/>
    </source>
</evidence>
<keyword evidence="6 8" id="KW-0472">Membrane</keyword>
<dbReference type="NCBIfam" id="TIGR03303">
    <property type="entry name" value="OM_YaeT"/>
    <property type="match status" value="1"/>
</dbReference>
<keyword evidence="4 8" id="KW-0732">Signal</keyword>
<comment type="subcellular location">
    <subcellularLocation>
        <location evidence="8">Cell outer membrane</location>
    </subcellularLocation>
    <subcellularLocation>
        <location evidence="1">Membrane</location>
    </subcellularLocation>
</comment>
<evidence type="ECO:0000256" key="1">
    <source>
        <dbReference type="ARBA" id="ARBA00004370"/>
    </source>
</evidence>
<dbReference type="PROSITE" id="PS51779">
    <property type="entry name" value="POTRA"/>
    <property type="match status" value="2"/>
</dbReference>
<dbReference type="GO" id="GO:0051205">
    <property type="term" value="P:protein insertion into membrane"/>
    <property type="evidence" value="ECO:0007669"/>
    <property type="project" value="UniProtKB-UniRule"/>
</dbReference>
<dbReference type="InterPro" id="IPR039910">
    <property type="entry name" value="D15-like"/>
</dbReference>
<sequence length="793" mass="86192" precursor="true">MADRRDVIKQCKAPSRRSRRLQTAILLLAAVLGLLSTPAFAVEAAAQVRETIDVQGNRRIDADTVRSYFHPARDGRFDDAARDAGLKALLATGLFDDVKIERTGERLVVHLHEAPVLDRVAFEGNKKIQDKELTAIIESKPRGALQRAVVQSDVGRILEAYRHAGRDDVSVSPKVIDRGNDRVDLVYEVTEGAKTPVRQINFVGNQVFSKRQLAAVIKTSATNLLSFLTGGDAYDPDRVADDREQLRLYYRSKGYADANVTSAKAEYDPAIKGFTLTFSIDEGPLYHFGDVNVVCNVPGLDSEKLRRLLVTRSGAVFDGNALDKTDEILAIELSKLGFPFAQATPRITRDASAKRIDVSFVIDQGPRTYVERIDIHGNTRTRGYVIRREFDISEGDAYNQSLIDRAERRLKNLNYFKTVKITRKPGSVADRVIVDVEVTEQSTGEFNIAGGYSTTDGLLVEVKLGDSNFLGSGDSVKSSVSYGEYSRGVDLSASEPYFLGTRVSAGIELYGKQNDASPYQSYGTDVYGATLQLGTPITEQLGVQYHYSLYDQNVTLDPASLVAPPSLPIQQAALAGPQLVSAIGETVTYNTLDNNKNPTDGIKSQLTQDLAGLGGDVNFLRTTEDLRYYHSINDDVVSLVRVQGGYITGWGGQQVPLINSFFGGPTLVRGFAPNGFGPRDLTPGTTMDNVGGTMYWASTLELQSAIPGVPQEYGLKATAFVDSGSVFNYGGPTTFPGSTQTMQLANSNIVRSSVGVGLIWASPFGALSINYAMPVTKAPYDVTQPFSFGAGPL</sequence>
<evidence type="ECO:0000256" key="6">
    <source>
        <dbReference type="ARBA" id="ARBA00023136"/>
    </source>
</evidence>
<keyword evidence="7 8" id="KW-0998">Cell outer membrane</keyword>
<evidence type="ECO:0000256" key="5">
    <source>
        <dbReference type="ARBA" id="ARBA00022737"/>
    </source>
</evidence>
<comment type="subunit">
    <text evidence="8">Part of the Bam complex.</text>
</comment>
<protein>
    <recommendedName>
        <fullName evidence="8 9">Outer membrane protein assembly factor BamA</fullName>
    </recommendedName>
</protein>
<dbReference type="GO" id="GO:0043165">
    <property type="term" value="P:Gram-negative-bacterium-type cell outer membrane assembly"/>
    <property type="evidence" value="ECO:0007669"/>
    <property type="project" value="UniProtKB-UniRule"/>
</dbReference>
<reference evidence="11 12" key="1">
    <citation type="submission" date="2016-11" db="EMBL/GenBank/DDBJ databases">
        <authorList>
            <person name="Jaros S."/>
            <person name="Januszkiewicz K."/>
            <person name="Wedrychowicz H."/>
        </authorList>
    </citation>
    <scope>NUCLEOTIDE SEQUENCE [LARGE SCALE GENOMIC DNA]</scope>
    <source>
        <strain evidence="11 12">GAS138</strain>
    </source>
</reference>
<evidence type="ECO:0000256" key="3">
    <source>
        <dbReference type="ARBA" id="ARBA00022692"/>
    </source>
</evidence>